<keyword evidence="8" id="KW-1185">Reference proteome</keyword>
<sequence length="257" mass="26720">MRTLPLHISITGKPVVLMGVGPAADAKARLIAAAGGTPVTPDDLRAAQARIAFVALDNEAAAADAAEQLRTRGLLVNVVDRPALCDFSVPAIVDRDTVVISVSTGGASASLAKALRERFETWLPPGLGALADAIFAARAAVTAIHTGVPARRRFWDALLRPGGALDPMVPHQEPEAAIAHALAGAASPAKHIVRILADDPDTLTLGQLRLLQQADVIVCPPPEPPAVLALARRDAQIRRCEVDEEAGLVVVHLLVGG</sequence>
<dbReference type="SUPFAM" id="SSF53790">
    <property type="entry name" value="Tetrapyrrole methylase"/>
    <property type="match status" value="1"/>
</dbReference>
<keyword evidence="4" id="KW-0520">NAD</keyword>
<comment type="catalytic activity">
    <reaction evidence="6">
        <text>precorrin-2 + NAD(+) = sirohydrochlorin + NADH + 2 H(+)</text>
        <dbReference type="Rhea" id="RHEA:15613"/>
        <dbReference type="ChEBI" id="CHEBI:15378"/>
        <dbReference type="ChEBI" id="CHEBI:57540"/>
        <dbReference type="ChEBI" id="CHEBI:57945"/>
        <dbReference type="ChEBI" id="CHEBI:58351"/>
        <dbReference type="ChEBI" id="CHEBI:58827"/>
        <dbReference type="EC" id="1.3.1.76"/>
    </reaction>
</comment>
<proteinExistence type="predicted"/>
<evidence type="ECO:0000313" key="7">
    <source>
        <dbReference type="EMBL" id="QCI79274.1"/>
    </source>
</evidence>
<dbReference type="AlphaFoldDB" id="A0A4D7C0M5"/>
<organism evidence="7 8">
    <name type="scientific">Hankyongella ginsenosidimutans</name>
    <dbReference type="NCBI Taxonomy" id="1763828"/>
    <lineage>
        <taxon>Bacteria</taxon>
        <taxon>Pseudomonadati</taxon>
        <taxon>Pseudomonadota</taxon>
        <taxon>Alphaproteobacteria</taxon>
        <taxon>Sphingomonadales</taxon>
        <taxon>Sphingomonadaceae</taxon>
        <taxon>Hankyongella</taxon>
    </lineage>
</organism>
<dbReference type="Proteomes" id="UP000298714">
    <property type="component" value="Chromosome"/>
</dbReference>
<dbReference type="PANTHER" id="PTHR35330">
    <property type="entry name" value="SIROHEME BIOSYNTHESIS PROTEIN MET8"/>
    <property type="match status" value="1"/>
</dbReference>
<dbReference type="SUPFAM" id="SSF75615">
    <property type="entry name" value="Siroheme synthase middle domains-like"/>
    <property type="match status" value="1"/>
</dbReference>
<dbReference type="Gene3D" id="3.40.1010.10">
    <property type="entry name" value="Cobalt-precorrin-4 Transmethylase, Domain 1"/>
    <property type="match status" value="1"/>
</dbReference>
<reference evidence="8" key="1">
    <citation type="submission" date="2019-04" db="EMBL/GenBank/DDBJ databases">
        <title>Complete genome sequence of Sphingomonas sp. W1-2-3.</title>
        <authorList>
            <person name="Im W.T."/>
        </authorList>
    </citation>
    <scope>NUCLEOTIDE SEQUENCE [LARGE SCALE GENOMIC DNA]</scope>
    <source>
        <strain evidence="8">W1-2-3</strain>
    </source>
</reference>
<dbReference type="UniPathway" id="UPA00262">
    <property type="reaction ID" value="UER00222"/>
</dbReference>
<evidence type="ECO:0000256" key="1">
    <source>
        <dbReference type="ARBA" id="ARBA00005010"/>
    </source>
</evidence>
<evidence type="ECO:0000256" key="5">
    <source>
        <dbReference type="ARBA" id="ARBA00023244"/>
    </source>
</evidence>
<keyword evidence="5" id="KW-0627">Porphyrin biosynthesis</keyword>
<evidence type="ECO:0000313" key="8">
    <source>
        <dbReference type="Proteomes" id="UP000298714"/>
    </source>
</evidence>
<gene>
    <name evidence="7" type="ORF">E6W36_05995</name>
</gene>
<dbReference type="EC" id="1.3.1.76" evidence="2"/>
<evidence type="ECO:0000256" key="2">
    <source>
        <dbReference type="ARBA" id="ARBA00012400"/>
    </source>
</evidence>
<dbReference type="Pfam" id="PF13241">
    <property type="entry name" value="NAD_binding_7"/>
    <property type="match status" value="1"/>
</dbReference>
<dbReference type="GO" id="GO:0004325">
    <property type="term" value="F:ferrochelatase activity"/>
    <property type="evidence" value="ECO:0007669"/>
    <property type="project" value="InterPro"/>
</dbReference>
<dbReference type="InterPro" id="IPR035996">
    <property type="entry name" value="4pyrrol_Methylase_sf"/>
</dbReference>
<dbReference type="GO" id="GO:0008168">
    <property type="term" value="F:methyltransferase activity"/>
    <property type="evidence" value="ECO:0007669"/>
    <property type="project" value="InterPro"/>
</dbReference>
<accession>A0A4D7C0M5</accession>
<evidence type="ECO:0000256" key="6">
    <source>
        <dbReference type="ARBA" id="ARBA00047561"/>
    </source>
</evidence>
<dbReference type="GO" id="GO:0043115">
    <property type="term" value="F:precorrin-2 dehydrogenase activity"/>
    <property type="evidence" value="ECO:0007669"/>
    <property type="project" value="UniProtKB-EC"/>
</dbReference>
<dbReference type="InterPro" id="IPR006367">
    <property type="entry name" value="Sirohaem_synthase_N"/>
</dbReference>
<dbReference type="Gene3D" id="3.30.160.110">
    <property type="entry name" value="Siroheme synthase, domain 2"/>
    <property type="match status" value="1"/>
</dbReference>
<name>A0A4D7C0M5_9SPHN</name>
<dbReference type="GO" id="GO:0019354">
    <property type="term" value="P:siroheme biosynthetic process"/>
    <property type="evidence" value="ECO:0007669"/>
    <property type="project" value="UniProtKB-UniPathway"/>
</dbReference>
<dbReference type="NCBIfam" id="TIGR01470">
    <property type="entry name" value="cysG_Nterm"/>
    <property type="match status" value="1"/>
</dbReference>
<dbReference type="KEGG" id="hgn:E6W36_05995"/>
<dbReference type="RefSeq" id="WP_222874108.1">
    <property type="nucleotide sequence ID" value="NZ_CP039704.1"/>
</dbReference>
<evidence type="ECO:0000256" key="3">
    <source>
        <dbReference type="ARBA" id="ARBA00023002"/>
    </source>
</evidence>
<dbReference type="Gene3D" id="3.40.50.720">
    <property type="entry name" value="NAD(P)-binding Rossmann-like Domain"/>
    <property type="match status" value="1"/>
</dbReference>
<protein>
    <recommendedName>
        <fullName evidence="2">precorrin-2 dehydrogenase</fullName>
        <ecNumber evidence="2">1.3.1.76</ecNumber>
    </recommendedName>
</protein>
<evidence type="ECO:0000256" key="4">
    <source>
        <dbReference type="ARBA" id="ARBA00023027"/>
    </source>
</evidence>
<keyword evidence="3" id="KW-0560">Oxidoreductase</keyword>
<dbReference type="InterPro" id="IPR014777">
    <property type="entry name" value="4pyrrole_Mease_sub1"/>
</dbReference>
<dbReference type="InterPro" id="IPR028161">
    <property type="entry name" value="Met8-like"/>
</dbReference>
<dbReference type="SUPFAM" id="SSF51735">
    <property type="entry name" value="NAD(P)-binding Rossmann-fold domains"/>
    <property type="match status" value="1"/>
</dbReference>
<dbReference type="InterPro" id="IPR036291">
    <property type="entry name" value="NAD(P)-bd_dom_sf"/>
</dbReference>
<dbReference type="EMBL" id="CP039704">
    <property type="protein sequence ID" value="QCI79274.1"/>
    <property type="molecule type" value="Genomic_DNA"/>
</dbReference>
<dbReference type="PANTHER" id="PTHR35330:SF1">
    <property type="entry name" value="SIROHEME BIOSYNTHESIS PROTEIN MET8"/>
    <property type="match status" value="1"/>
</dbReference>
<comment type="pathway">
    <text evidence="1">Porphyrin-containing compound metabolism; siroheme biosynthesis; sirohydrochlorin from precorrin-2: step 1/1.</text>
</comment>